<comment type="similarity">
    <text evidence="3">Belongs to the ATG2 family.</text>
</comment>
<sequence length="924" mass="100957">MRILTSKQLCGTVLGAQSCVADLQVTFKLGSSPIILKEGSIGSLLAKLPWKVSNCQIEVDELELVFVPWVSSHSSGTAETSDPIGGCKQQVSPGSGKLEHEMVNNSSTPISLDVHEGVKTIAKMVKWLLTSFHIKVKKLIVAYDPYSDKLKPTGSHRALVLRIREMEYGTCVSEDANKRSNSQTSTHEQDIQGHTHENSTNSVYFSSTSQFHYSTPGSSVIAIDRGSTSSGHFAGGYFSQTSQETQRDALLRGSHVIPDWVALSTNLNQTDGAEAEPDLSAREHKSWWAQTTEIYHRAIDQFFECFDGLRASYSALGSSGILNWTCSVFSAITAASSLASGSLHVPSEQQPVETNFKASFSGISVELYLSDEDETAGYGLSGNSINNDQCAQYLGAKCQGLLLVLQIGLRDTKFEATVKQFELDHYFSNGTEAVGSDFWGCESTIQNRPLFIKNMQAEVQGALPSLPFLKEFDSEATRTGSCLSSSPISPNVRLRNISCGTVSRNDFVKGIENCSEMKNSRKEFGFGDHSRRFKSSCPTDMKGGTNTCLPTSSSKGSLRGSISLSNARIILCIPMENHGHFTCNFWHQFIGLDITQALSKERFVDACSEDASLASAFADKFSSSINLNLGNLKMYLIAGNGQDVGQNMSAFLKHTYLAKEIFSVTAGAKCFSCISVLWQDGPVTGPWVAKRARGLATSDNSTRSRTRVTGQGSEFASVTTMGDQEDINSCKHEMIFSSTVLLHIRLPSVSLKFTSSENQLLHCLISYNSDNGIEKEVVSTSQTSVLAECNTLEVLINTDKLEDIKCSLQKELPGSWHRLKLQIQKLILLCVKYWRNFWWQFFWLGHGEGQLQGYVDAFPDDELLLISSSTSTMRRGDGEGANALSSGSAGIAIVYLADPQILQNFTNVTIRGGTIIAPGVVWIG</sequence>
<dbReference type="GO" id="GO:0061908">
    <property type="term" value="C:phagophore"/>
    <property type="evidence" value="ECO:0007669"/>
    <property type="project" value="TreeGrafter"/>
</dbReference>
<dbReference type="GO" id="GO:0043495">
    <property type="term" value="F:protein-membrane adaptor activity"/>
    <property type="evidence" value="ECO:0007669"/>
    <property type="project" value="TreeGrafter"/>
</dbReference>
<keyword evidence="6" id="KW-0256">Endoplasmic reticulum</keyword>
<dbReference type="GO" id="GO:0034045">
    <property type="term" value="C:phagophore assembly site membrane"/>
    <property type="evidence" value="ECO:0007669"/>
    <property type="project" value="UniProtKB-SubCell"/>
</dbReference>
<name>A0A835LRB6_9MAGN</name>
<comment type="catalytic activity">
    <reaction evidence="10">
        <text>a 1,2-diacyl-sn-glycero-3-phospho-L-serine(in) = a 1,2-diacyl-sn-glycero-3-phospho-L-serine(out)</text>
        <dbReference type="Rhea" id="RHEA:38663"/>
        <dbReference type="ChEBI" id="CHEBI:57262"/>
    </reaction>
</comment>
<dbReference type="PROSITE" id="PS51257">
    <property type="entry name" value="PROKAR_LIPOPROTEIN"/>
    <property type="match status" value="1"/>
</dbReference>
<evidence type="ECO:0000313" key="14">
    <source>
        <dbReference type="Proteomes" id="UP000631114"/>
    </source>
</evidence>
<comment type="subcellular location">
    <subcellularLocation>
        <location evidence="1">Endoplasmic reticulum membrane</location>
        <topology evidence="1">Peripheral membrane protein</topology>
    </subcellularLocation>
    <subcellularLocation>
        <location evidence="2">Preautophagosomal structure membrane</location>
        <topology evidence="2">Peripheral membrane protein</topology>
    </subcellularLocation>
</comment>
<dbReference type="GO" id="GO:0000422">
    <property type="term" value="P:autophagy of mitochondrion"/>
    <property type="evidence" value="ECO:0007669"/>
    <property type="project" value="TreeGrafter"/>
</dbReference>
<proteinExistence type="inferred from homology"/>
<comment type="caution">
    <text evidence="13">The sequence shown here is derived from an EMBL/GenBank/DDBJ whole genome shotgun (WGS) entry which is preliminary data.</text>
</comment>
<evidence type="ECO:0000256" key="7">
    <source>
        <dbReference type="ARBA" id="ARBA00023006"/>
    </source>
</evidence>
<evidence type="ECO:0000256" key="5">
    <source>
        <dbReference type="ARBA" id="ARBA00022448"/>
    </source>
</evidence>
<keyword evidence="14" id="KW-1185">Reference proteome</keyword>
<evidence type="ECO:0000256" key="3">
    <source>
        <dbReference type="ARBA" id="ARBA00009714"/>
    </source>
</evidence>
<dbReference type="Proteomes" id="UP000631114">
    <property type="component" value="Unassembled WGS sequence"/>
</dbReference>
<dbReference type="GO" id="GO:0032266">
    <property type="term" value="F:phosphatidylinositol-3-phosphate binding"/>
    <property type="evidence" value="ECO:0007669"/>
    <property type="project" value="TreeGrafter"/>
</dbReference>
<organism evidence="13 14">
    <name type="scientific">Coptis chinensis</name>
    <dbReference type="NCBI Taxonomy" id="261450"/>
    <lineage>
        <taxon>Eukaryota</taxon>
        <taxon>Viridiplantae</taxon>
        <taxon>Streptophyta</taxon>
        <taxon>Embryophyta</taxon>
        <taxon>Tracheophyta</taxon>
        <taxon>Spermatophyta</taxon>
        <taxon>Magnoliopsida</taxon>
        <taxon>Ranunculales</taxon>
        <taxon>Ranunculaceae</taxon>
        <taxon>Coptidoideae</taxon>
        <taxon>Coptis</taxon>
    </lineage>
</organism>
<dbReference type="InterPro" id="IPR026849">
    <property type="entry name" value="ATG2"/>
</dbReference>
<keyword evidence="5" id="KW-0813">Transport</keyword>
<dbReference type="GO" id="GO:0000045">
    <property type="term" value="P:autophagosome assembly"/>
    <property type="evidence" value="ECO:0007669"/>
    <property type="project" value="TreeGrafter"/>
</dbReference>
<evidence type="ECO:0000256" key="10">
    <source>
        <dbReference type="ARBA" id="ARBA00024479"/>
    </source>
</evidence>
<dbReference type="PANTHER" id="PTHR13190">
    <property type="entry name" value="AUTOPHAGY-RELATED 2, ISOFORM A"/>
    <property type="match status" value="1"/>
</dbReference>
<accession>A0A835LRB6</accession>
<feature type="compositionally biased region" description="Basic and acidic residues" evidence="12">
    <location>
        <begin position="187"/>
        <end position="197"/>
    </location>
</feature>
<dbReference type="GO" id="GO:0061723">
    <property type="term" value="P:glycophagy"/>
    <property type="evidence" value="ECO:0007669"/>
    <property type="project" value="TreeGrafter"/>
</dbReference>
<evidence type="ECO:0000256" key="1">
    <source>
        <dbReference type="ARBA" id="ARBA00004406"/>
    </source>
</evidence>
<feature type="region of interest" description="Disordered" evidence="12">
    <location>
        <begin position="174"/>
        <end position="199"/>
    </location>
</feature>
<evidence type="ECO:0000256" key="4">
    <source>
        <dbReference type="ARBA" id="ARBA00018070"/>
    </source>
</evidence>
<dbReference type="GO" id="GO:0061709">
    <property type="term" value="P:reticulophagy"/>
    <property type="evidence" value="ECO:0007669"/>
    <property type="project" value="TreeGrafter"/>
</dbReference>
<dbReference type="PANTHER" id="PTHR13190:SF1">
    <property type="entry name" value="AUTOPHAGY-RELATED 2, ISOFORM A"/>
    <property type="match status" value="1"/>
</dbReference>
<comment type="catalytic activity">
    <reaction evidence="11">
        <text>a 1,2-diacyl-sn-glycero-3-phosphoethanolamine(in) = a 1,2-diacyl-sn-glycero-3-phosphoethanolamine(out)</text>
        <dbReference type="Rhea" id="RHEA:38895"/>
        <dbReference type="ChEBI" id="CHEBI:64612"/>
    </reaction>
</comment>
<dbReference type="GO" id="GO:0005789">
    <property type="term" value="C:endoplasmic reticulum membrane"/>
    <property type="evidence" value="ECO:0007669"/>
    <property type="project" value="UniProtKB-SubCell"/>
</dbReference>
<evidence type="ECO:0000256" key="8">
    <source>
        <dbReference type="ARBA" id="ARBA00023055"/>
    </source>
</evidence>
<dbReference type="OrthoDB" id="18982at2759"/>
<dbReference type="GO" id="GO:0006869">
    <property type="term" value="P:lipid transport"/>
    <property type="evidence" value="ECO:0007669"/>
    <property type="project" value="UniProtKB-KW"/>
</dbReference>
<keyword evidence="8" id="KW-0445">Lipid transport</keyword>
<dbReference type="AlphaFoldDB" id="A0A835LRB6"/>
<evidence type="ECO:0000256" key="11">
    <source>
        <dbReference type="ARBA" id="ARBA00024615"/>
    </source>
</evidence>
<evidence type="ECO:0000256" key="2">
    <source>
        <dbReference type="ARBA" id="ARBA00004623"/>
    </source>
</evidence>
<evidence type="ECO:0000256" key="12">
    <source>
        <dbReference type="SAM" id="MobiDB-lite"/>
    </source>
</evidence>
<dbReference type="EMBL" id="JADFTS010000005">
    <property type="protein sequence ID" value="KAF9604630.1"/>
    <property type="molecule type" value="Genomic_DNA"/>
</dbReference>
<evidence type="ECO:0000256" key="9">
    <source>
        <dbReference type="ARBA" id="ARBA00023136"/>
    </source>
</evidence>
<feature type="region of interest" description="Disordered" evidence="12">
    <location>
        <begin position="76"/>
        <end position="97"/>
    </location>
</feature>
<evidence type="ECO:0000256" key="6">
    <source>
        <dbReference type="ARBA" id="ARBA00022824"/>
    </source>
</evidence>
<dbReference type="GO" id="GO:0034727">
    <property type="term" value="P:piecemeal microautophagy of the nucleus"/>
    <property type="evidence" value="ECO:0007669"/>
    <property type="project" value="TreeGrafter"/>
</dbReference>
<evidence type="ECO:0000313" key="13">
    <source>
        <dbReference type="EMBL" id="KAF9604630.1"/>
    </source>
</evidence>
<reference evidence="13 14" key="1">
    <citation type="submission" date="2020-10" db="EMBL/GenBank/DDBJ databases">
        <title>The Coptis chinensis genome and diversification of protoberbering-type alkaloids.</title>
        <authorList>
            <person name="Wang B."/>
            <person name="Shu S."/>
            <person name="Song C."/>
            <person name="Liu Y."/>
        </authorList>
    </citation>
    <scope>NUCLEOTIDE SEQUENCE [LARGE SCALE GENOMIC DNA]</scope>
    <source>
        <strain evidence="13">HL-2020</strain>
        <tissue evidence="13">Leaf</tissue>
    </source>
</reference>
<protein>
    <recommendedName>
        <fullName evidence="4">Autophagy-related protein 2</fullName>
    </recommendedName>
</protein>
<keyword evidence="7" id="KW-0072">Autophagy</keyword>
<keyword evidence="9" id="KW-0472">Membrane</keyword>
<gene>
    <name evidence="13" type="ORF">IFM89_008896</name>
</gene>